<dbReference type="OrthoDB" id="6309046at2"/>
<feature type="domain" description="FAD-dependent urate hydroxylase HpyO/Asp monooxygenase CreE-like FAD/NAD(P)-binding" evidence="1">
    <location>
        <begin position="28"/>
        <end position="189"/>
    </location>
</feature>
<protein>
    <recommendedName>
        <fullName evidence="1">FAD-dependent urate hydroxylase HpyO/Asp monooxygenase CreE-like FAD/NAD(P)-binding domain-containing protein</fullName>
    </recommendedName>
</protein>
<dbReference type="KEGG" id="gfm:Enr17x_00120"/>
<gene>
    <name evidence="2" type="ORF">Enr17x_00120</name>
</gene>
<dbReference type="AlphaFoldDB" id="A0A518I4L4"/>
<reference evidence="2 3" key="1">
    <citation type="submission" date="2019-03" db="EMBL/GenBank/DDBJ databases">
        <title>Deep-cultivation of Planctomycetes and their phenomic and genomic characterization uncovers novel biology.</title>
        <authorList>
            <person name="Wiegand S."/>
            <person name="Jogler M."/>
            <person name="Boedeker C."/>
            <person name="Pinto D."/>
            <person name="Vollmers J."/>
            <person name="Rivas-Marin E."/>
            <person name="Kohn T."/>
            <person name="Peeters S.H."/>
            <person name="Heuer A."/>
            <person name="Rast P."/>
            <person name="Oberbeckmann S."/>
            <person name="Bunk B."/>
            <person name="Jeske O."/>
            <person name="Meyerdierks A."/>
            <person name="Storesund J.E."/>
            <person name="Kallscheuer N."/>
            <person name="Luecker S."/>
            <person name="Lage O.M."/>
            <person name="Pohl T."/>
            <person name="Merkel B.J."/>
            <person name="Hornburger P."/>
            <person name="Mueller R.-W."/>
            <person name="Bruemmer F."/>
            <person name="Labrenz M."/>
            <person name="Spormann A.M."/>
            <person name="Op den Camp H."/>
            <person name="Overmann J."/>
            <person name="Amann R."/>
            <person name="Jetten M.S.M."/>
            <person name="Mascher T."/>
            <person name="Medema M.H."/>
            <person name="Devos D.P."/>
            <person name="Kaster A.-K."/>
            <person name="Ovreas L."/>
            <person name="Rohde M."/>
            <person name="Galperin M.Y."/>
            <person name="Jogler C."/>
        </authorList>
    </citation>
    <scope>NUCLEOTIDE SEQUENCE [LARGE SCALE GENOMIC DNA]</scope>
    <source>
        <strain evidence="2 3">Enr17</strain>
    </source>
</reference>
<dbReference type="PANTHER" id="PTHR40254:SF1">
    <property type="entry name" value="BLR0577 PROTEIN"/>
    <property type="match status" value="1"/>
</dbReference>
<organism evidence="2 3">
    <name type="scientific">Gimesia fumaroli</name>
    <dbReference type="NCBI Taxonomy" id="2527976"/>
    <lineage>
        <taxon>Bacteria</taxon>
        <taxon>Pseudomonadati</taxon>
        <taxon>Planctomycetota</taxon>
        <taxon>Planctomycetia</taxon>
        <taxon>Planctomycetales</taxon>
        <taxon>Planctomycetaceae</taxon>
        <taxon>Gimesia</taxon>
    </lineage>
</organism>
<sequence length="577" mass="64756">MTVLQTSQLPVDEVRLPAAVPLIPFRIAVAGCGPKGMYCLERLAFELSRSSQQSEVQITIFEPASFPGAGVVYDPRQPHYLRMNFASRFINVWPEAIRQRNPDAYPTLLEWLEHNHPQYADPHGFVSRALVGEYLAASYQKTLQLFPDFVNVTQVKQKVTEIQKAETCWSLKTAESEFTFDEVLLTVGHEGWRPTPFSHPSSKQIIEKAYPAEQMLSESRIPSGSTVAIRGFALTFIDACLTLTEGRGGKFFRDNQDWIYLPSGDEVQTIVPFSRTGHPMLAKPDSRYFKSHSGLEQIWEQGRQHLLNLKQPETGLDFQNAIWPVILKTAEEALLSQVPDHPIGSSAPQIELQIWFQDWSNRSFSPEEAFQCLQQSYRVAMGLEVPDEAWAIGETFRQLYPALVRKISFGGLAFTSWSDFQRTAEEMERLAFGPPAENIGRLIALIDAGIVDLDYLQADFVAHENKPMLETAGKQMVADRLINAIIPNKDQFAKDSLLEQLLSSGRIRRMLGAGGIAVDGAGRPILPEEQNTEGLAIIGRPTEGCVLGNDTLSRQLHSCPDRWAQSVCEQIARRKEK</sequence>
<dbReference type="RefSeq" id="WP_145305219.1">
    <property type="nucleotide sequence ID" value="NZ_CP037452.1"/>
</dbReference>
<accession>A0A518I4L4</accession>
<evidence type="ECO:0000313" key="3">
    <source>
        <dbReference type="Proteomes" id="UP000318313"/>
    </source>
</evidence>
<dbReference type="InterPro" id="IPR052189">
    <property type="entry name" value="L-asp_N-monooxygenase_NS-form"/>
</dbReference>
<dbReference type="Pfam" id="PF13454">
    <property type="entry name" value="NAD_binding_9"/>
    <property type="match status" value="1"/>
</dbReference>
<dbReference type="Proteomes" id="UP000318313">
    <property type="component" value="Chromosome"/>
</dbReference>
<evidence type="ECO:0000259" key="1">
    <source>
        <dbReference type="Pfam" id="PF13454"/>
    </source>
</evidence>
<dbReference type="InterPro" id="IPR036188">
    <property type="entry name" value="FAD/NAD-bd_sf"/>
</dbReference>
<evidence type="ECO:0000313" key="2">
    <source>
        <dbReference type="EMBL" id="QDV48003.1"/>
    </source>
</evidence>
<dbReference type="EMBL" id="CP037452">
    <property type="protein sequence ID" value="QDV48003.1"/>
    <property type="molecule type" value="Genomic_DNA"/>
</dbReference>
<proteinExistence type="predicted"/>
<dbReference type="InterPro" id="IPR038732">
    <property type="entry name" value="HpyO/CreE_NAD-binding"/>
</dbReference>
<name>A0A518I4L4_9PLAN</name>
<dbReference type="PANTHER" id="PTHR40254">
    <property type="entry name" value="BLR0577 PROTEIN"/>
    <property type="match status" value="1"/>
</dbReference>
<keyword evidence="3" id="KW-1185">Reference proteome</keyword>
<dbReference type="SUPFAM" id="SSF51905">
    <property type="entry name" value="FAD/NAD(P)-binding domain"/>
    <property type="match status" value="1"/>
</dbReference>